<organism evidence="2 3">
    <name type="scientific">Bulleidia extructa W1219</name>
    <dbReference type="NCBI Taxonomy" id="679192"/>
    <lineage>
        <taxon>Bacteria</taxon>
        <taxon>Bacillati</taxon>
        <taxon>Bacillota</taxon>
        <taxon>Erysipelotrichia</taxon>
        <taxon>Erysipelotrichales</taxon>
        <taxon>Erysipelotrichaceae</taxon>
        <taxon>Bulleidia</taxon>
    </lineage>
</organism>
<dbReference type="GO" id="GO:0016020">
    <property type="term" value="C:membrane"/>
    <property type="evidence" value="ECO:0007669"/>
    <property type="project" value="InterPro"/>
</dbReference>
<gene>
    <name evidence="2" type="ORF">HMPREF9013_0259</name>
</gene>
<comment type="caution">
    <text evidence="2">The sequence shown here is derived from an EMBL/GenBank/DDBJ whole genome shotgun (WGS) entry which is preliminary data.</text>
</comment>
<name>D2MP34_9FIRM</name>
<feature type="transmembrane region" description="Helical" evidence="1">
    <location>
        <begin position="64"/>
        <end position="84"/>
    </location>
</feature>
<reference evidence="3" key="1">
    <citation type="submission" date="2009-12" db="EMBL/GenBank/DDBJ databases">
        <title>Sequence of Clostridiales genomosp. BVAB3 str. UPII9-5.</title>
        <authorList>
            <person name="Madupu R."/>
            <person name="Durkin A.S."/>
            <person name="Torralba M."/>
            <person name="Methe B."/>
            <person name="Sutton G.G."/>
            <person name="Strausberg R.L."/>
            <person name="Nelson K.E."/>
        </authorList>
    </citation>
    <scope>NUCLEOTIDE SEQUENCE [LARGE SCALE GENOMIC DNA]</scope>
    <source>
        <strain evidence="3">W1219</strain>
    </source>
</reference>
<dbReference type="Proteomes" id="UP000005017">
    <property type="component" value="Unassembled WGS sequence"/>
</dbReference>
<dbReference type="AlphaFoldDB" id="D2MP34"/>
<sequence>MKPKTLKMMGWIATGTAMLMYISYLPQIIHNIHGVKSGFLQPMVAAINCVLWVSYGFFQEKKDWPIVIANLPGVILGTIAAMTAL</sequence>
<dbReference type="Pfam" id="PF03083">
    <property type="entry name" value="MtN3_slv"/>
    <property type="match status" value="1"/>
</dbReference>
<dbReference type="RefSeq" id="WP_006627155.1">
    <property type="nucleotide sequence ID" value="NZ_ADFR01000008.1"/>
</dbReference>
<accession>D2MP34</accession>
<evidence type="ECO:0008006" key="4">
    <source>
        <dbReference type="Google" id="ProtNLM"/>
    </source>
</evidence>
<keyword evidence="1" id="KW-0472">Membrane</keyword>
<feature type="transmembrane region" description="Helical" evidence="1">
    <location>
        <begin position="6"/>
        <end position="26"/>
    </location>
</feature>
<evidence type="ECO:0000313" key="2">
    <source>
        <dbReference type="EMBL" id="EFC05654.1"/>
    </source>
</evidence>
<proteinExistence type="predicted"/>
<evidence type="ECO:0000256" key="1">
    <source>
        <dbReference type="SAM" id="Phobius"/>
    </source>
</evidence>
<dbReference type="STRING" id="679192.HMPREF9013_0259"/>
<dbReference type="OrthoDB" id="9794653at2"/>
<feature type="transmembrane region" description="Helical" evidence="1">
    <location>
        <begin position="38"/>
        <end position="58"/>
    </location>
</feature>
<keyword evidence="1" id="KW-0812">Transmembrane</keyword>
<dbReference type="eggNOG" id="COG4095">
    <property type="taxonomic scope" value="Bacteria"/>
</dbReference>
<evidence type="ECO:0000313" key="3">
    <source>
        <dbReference type="Proteomes" id="UP000005017"/>
    </source>
</evidence>
<protein>
    <recommendedName>
        <fullName evidence="4">MtN3/saliva family protein</fullName>
    </recommendedName>
</protein>
<keyword evidence="3" id="KW-1185">Reference proteome</keyword>
<dbReference type="EMBL" id="ADFR01000008">
    <property type="protein sequence ID" value="EFC05654.1"/>
    <property type="molecule type" value="Genomic_DNA"/>
</dbReference>
<dbReference type="InterPro" id="IPR004316">
    <property type="entry name" value="SWEET_rpt"/>
</dbReference>
<keyword evidence="1" id="KW-1133">Transmembrane helix</keyword>
<dbReference type="Gene3D" id="1.20.1280.290">
    <property type="match status" value="1"/>
</dbReference>